<reference evidence="1 2" key="1">
    <citation type="submission" date="2019-01" db="EMBL/GenBank/DDBJ databases">
        <authorList>
            <person name="Alioto T."/>
            <person name="Alioto T."/>
        </authorList>
    </citation>
    <scope>NUCLEOTIDE SEQUENCE [LARGE SCALE GENOMIC DNA]</scope>
</reference>
<dbReference type="EMBL" id="CAAGRJ010004030">
    <property type="protein sequence ID" value="VFV22045.1"/>
    <property type="molecule type" value="Genomic_DNA"/>
</dbReference>
<gene>
    <name evidence="1" type="ORF">LYPA_23C016762</name>
</gene>
<dbReference type="AlphaFoldDB" id="A0A485MM33"/>
<sequence length="62" mass="6952">DGSHLSWALGYGGWLSQPCLGHTHPGMGRNRWNRKPELDANRLSHPGPARILVFNVKMFEGQ</sequence>
<accession>A0A485MM33</accession>
<protein>
    <submittedName>
        <fullName evidence="1">Uncharacterized protein</fullName>
    </submittedName>
</protein>
<keyword evidence="2" id="KW-1185">Reference proteome</keyword>
<name>A0A485MM33_LYNPA</name>
<evidence type="ECO:0000313" key="1">
    <source>
        <dbReference type="EMBL" id="VFV22045.1"/>
    </source>
</evidence>
<proteinExistence type="predicted"/>
<evidence type="ECO:0000313" key="2">
    <source>
        <dbReference type="Proteomes" id="UP000386466"/>
    </source>
</evidence>
<dbReference type="Proteomes" id="UP000386466">
    <property type="component" value="Unassembled WGS sequence"/>
</dbReference>
<feature type="non-terminal residue" evidence="1">
    <location>
        <position position="1"/>
    </location>
</feature>
<organism evidence="1 2">
    <name type="scientific">Lynx pardinus</name>
    <name type="common">Iberian lynx</name>
    <name type="synonym">Felis pardina</name>
    <dbReference type="NCBI Taxonomy" id="191816"/>
    <lineage>
        <taxon>Eukaryota</taxon>
        <taxon>Metazoa</taxon>
        <taxon>Chordata</taxon>
        <taxon>Craniata</taxon>
        <taxon>Vertebrata</taxon>
        <taxon>Euteleostomi</taxon>
        <taxon>Mammalia</taxon>
        <taxon>Eutheria</taxon>
        <taxon>Laurasiatheria</taxon>
        <taxon>Carnivora</taxon>
        <taxon>Feliformia</taxon>
        <taxon>Felidae</taxon>
        <taxon>Felinae</taxon>
        <taxon>Lynx</taxon>
    </lineage>
</organism>